<proteinExistence type="predicted"/>
<dbReference type="Proteomes" id="UP001276659">
    <property type="component" value="Unassembled WGS sequence"/>
</dbReference>
<dbReference type="AlphaFoldDB" id="A0AAD9Z1P8"/>
<evidence type="ECO:0000313" key="3">
    <source>
        <dbReference type="Proteomes" id="UP001276659"/>
    </source>
</evidence>
<protein>
    <submittedName>
        <fullName evidence="2">Uncharacterized protein</fullName>
    </submittedName>
</protein>
<dbReference type="EMBL" id="JASNWA010000010">
    <property type="protein sequence ID" value="KAK3168352.1"/>
    <property type="molecule type" value="Genomic_DNA"/>
</dbReference>
<gene>
    <name evidence="2" type="ORF">OEA41_004799</name>
</gene>
<feature type="transmembrane region" description="Helical" evidence="1">
    <location>
        <begin position="407"/>
        <end position="431"/>
    </location>
</feature>
<keyword evidence="1" id="KW-1133">Transmembrane helix</keyword>
<reference evidence="2" key="1">
    <citation type="submission" date="2022-11" db="EMBL/GenBank/DDBJ databases">
        <title>Chromosomal genome sequence assembly and mating type (MAT) locus characterization of the leprose asexual lichenized fungus Lepraria neglecta (Nyl.) Erichsen.</title>
        <authorList>
            <person name="Allen J.L."/>
            <person name="Pfeffer B."/>
        </authorList>
    </citation>
    <scope>NUCLEOTIDE SEQUENCE</scope>
    <source>
        <strain evidence="2">Allen 5258</strain>
    </source>
</reference>
<sequence length="458" mass="51139">MPSSSYRETIRNRVTTQPDLRFLQRFLENNRKANSACQNRSTLAHTAVVLDRINGEWIQRAQNLDCWTWEPANGVDGQAIVLDYLDTETIEYLGRELELDPRLFQAHLAGCEQHHTGDWAASEFTVAPYLQSLRRKSRFVTVDYRRPYSAPNDSSLAIFNDRSIQTCSVLRSHHLLGGANTLFEHERYSVAWFAGNKKRPGAVICICDPVVDVDDSLRRSLLEDTVAAIRNLARDQAFDASITSALHGSISSIVILWNEVAFHMDLQVSSLEDQLEQDFWDKPQNPISILHRTQRAARRLTTYHGQLGSLKADLGIDPEKAPAGMPAAEKRAREDLVVDIQDIQGRLEVLLQRTDKAISALLASIAISEGVKASSLTAIALWFAPLSVSISLVSIDGDTHFGGPKYWIMVCIALPLLLLVIAVANTSDSLMNELGKRRRGRALISLFKPDTRIGHHNA</sequence>
<organism evidence="2 3">
    <name type="scientific">Lepraria neglecta</name>
    <dbReference type="NCBI Taxonomy" id="209136"/>
    <lineage>
        <taxon>Eukaryota</taxon>
        <taxon>Fungi</taxon>
        <taxon>Dikarya</taxon>
        <taxon>Ascomycota</taxon>
        <taxon>Pezizomycotina</taxon>
        <taxon>Lecanoromycetes</taxon>
        <taxon>OSLEUM clade</taxon>
        <taxon>Lecanoromycetidae</taxon>
        <taxon>Lecanorales</taxon>
        <taxon>Lecanorineae</taxon>
        <taxon>Stereocaulaceae</taxon>
        <taxon>Lepraria</taxon>
    </lineage>
</organism>
<accession>A0AAD9Z1P8</accession>
<evidence type="ECO:0000256" key="1">
    <source>
        <dbReference type="SAM" id="Phobius"/>
    </source>
</evidence>
<comment type="caution">
    <text evidence="2">The sequence shown here is derived from an EMBL/GenBank/DDBJ whole genome shotgun (WGS) entry which is preliminary data.</text>
</comment>
<keyword evidence="3" id="KW-1185">Reference proteome</keyword>
<evidence type="ECO:0000313" key="2">
    <source>
        <dbReference type="EMBL" id="KAK3168352.1"/>
    </source>
</evidence>
<keyword evidence="1" id="KW-0472">Membrane</keyword>
<name>A0AAD9Z1P8_9LECA</name>
<keyword evidence="1" id="KW-0812">Transmembrane</keyword>
<feature type="transmembrane region" description="Helical" evidence="1">
    <location>
        <begin position="376"/>
        <end position="395"/>
    </location>
</feature>